<keyword evidence="2" id="KW-1185">Reference proteome</keyword>
<protein>
    <recommendedName>
        <fullName evidence="3">Lipoprotein</fullName>
    </recommendedName>
</protein>
<dbReference type="RefSeq" id="WP_084577589.1">
    <property type="nucleotide sequence ID" value="NZ_CP155572.1"/>
</dbReference>
<dbReference type="EMBL" id="FWXI01000021">
    <property type="protein sequence ID" value="SMD05210.1"/>
    <property type="molecule type" value="Genomic_DNA"/>
</dbReference>
<evidence type="ECO:0008006" key="3">
    <source>
        <dbReference type="Google" id="ProtNLM"/>
    </source>
</evidence>
<name>A0A1W2E608_9FIRM</name>
<reference evidence="1 2" key="1">
    <citation type="submission" date="2017-04" db="EMBL/GenBank/DDBJ databases">
        <authorList>
            <person name="Afonso C.L."/>
            <person name="Miller P.J."/>
            <person name="Scott M.A."/>
            <person name="Spackman E."/>
            <person name="Goraichik I."/>
            <person name="Dimitrov K.M."/>
            <person name="Suarez D.L."/>
            <person name="Swayne D.E."/>
        </authorList>
    </citation>
    <scope>NUCLEOTIDE SEQUENCE [LARGE SCALE GENOMIC DNA]</scope>
    <source>
        <strain evidence="1 2">DSM 5090</strain>
    </source>
</reference>
<accession>A0A1W2E608</accession>
<evidence type="ECO:0000313" key="2">
    <source>
        <dbReference type="Proteomes" id="UP000192738"/>
    </source>
</evidence>
<dbReference type="PROSITE" id="PS51257">
    <property type="entry name" value="PROKAR_LIPOPROTEIN"/>
    <property type="match status" value="1"/>
</dbReference>
<proteinExistence type="predicted"/>
<gene>
    <name evidence="1" type="ORF">SAMN04488500_12120</name>
</gene>
<dbReference type="STRING" id="112901.SAMN04488500_12120"/>
<dbReference type="AlphaFoldDB" id="A0A1W2E608"/>
<sequence length="318" mass="35936">MRRFIAVFCVLVLFITAGCARTLSRISGEEYVITLPATTQQVIWVDFTSGGAFGSTIKNVTFKDVQGEMYTVEIKDYELFQGMIHWLVPGSKESESWTTSRTYTSKYTGGVTNIKLPDDYFNMLSVSVRNNGTKDITYITSKGEIRSQEYKDFSPFEGRIAWTASGSGDQVEQFFFGRTLSRFTGKTIEIRLPENFSKIVGVDFTEGKNGLVKNVSYIDADGRYWSIENRDKGIFEGGIEWVADGRENLGINTRIFSRFGFTPVKIHLPPDFDNLVSVSIKANGVKDVVYQAKDGSIRAREYRDTGLFEGRILFKPER</sequence>
<evidence type="ECO:0000313" key="1">
    <source>
        <dbReference type="EMBL" id="SMD05210.1"/>
    </source>
</evidence>
<dbReference type="Proteomes" id="UP000192738">
    <property type="component" value="Unassembled WGS sequence"/>
</dbReference>
<organism evidence="1 2">
    <name type="scientific">Sporomusa malonica</name>
    <dbReference type="NCBI Taxonomy" id="112901"/>
    <lineage>
        <taxon>Bacteria</taxon>
        <taxon>Bacillati</taxon>
        <taxon>Bacillota</taxon>
        <taxon>Negativicutes</taxon>
        <taxon>Selenomonadales</taxon>
        <taxon>Sporomusaceae</taxon>
        <taxon>Sporomusa</taxon>
    </lineage>
</organism>